<dbReference type="CDD" id="cd14472">
    <property type="entry name" value="mltA_B_like"/>
    <property type="match status" value="1"/>
</dbReference>
<dbReference type="SMART" id="SM00925">
    <property type="entry name" value="MltA"/>
    <property type="match status" value="1"/>
</dbReference>
<dbReference type="InterPro" id="IPR036908">
    <property type="entry name" value="RlpA-like_sf"/>
</dbReference>
<dbReference type="InterPro" id="IPR026044">
    <property type="entry name" value="MltA"/>
</dbReference>
<dbReference type="EMBL" id="JARRYG010000023">
    <property type="protein sequence ID" value="MDG4698190.1"/>
    <property type="molecule type" value="Genomic_DNA"/>
</dbReference>
<dbReference type="EMBL" id="JAUQTG010000004">
    <property type="protein sequence ID" value="MDO7856709.1"/>
    <property type="molecule type" value="Genomic_DNA"/>
</dbReference>
<evidence type="ECO:0000256" key="4">
    <source>
        <dbReference type="PIRNR" id="PIRNR019422"/>
    </source>
</evidence>
<dbReference type="SUPFAM" id="SSF50685">
    <property type="entry name" value="Barwin-like endoglucanases"/>
    <property type="match status" value="1"/>
</dbReference>
<evidence type="ECO:0000256" key="2">
    <source>
        <dbReference type="ARBA" id="ARBA00023239"/>
    </source>
</evidence>
<dbReference type="Pfam" id="PF06725">
    <property type="entry name" value="3D"/>
    <property type="match status" value="1"/>
</dbReference>
<dbReference type="CDD" id="cd22785">
    <property type="entry name" value="DPBB_MltA-like"/>
    <property type="match status" value="1"/>
</dbReference>
<dbReference type="PANTHER" id="PTHR30124">
    <property type="entry name" value="MEMBRANE-BOUND LYTIC MUREIN TRANSGLYCOSYLASE A"/>
    <property type="match status" value="1"/>
</dbReference>
<reference evidence="6" key="1">
    <citation type="submission" date="2023-03" db="EMBL/GenBank/DDBJ databases">
        <title>a new species belonging to Providencia genus.</title>
        <authorList>
            <person name="Yang W."/>
            <person name="Hu F."/>
            <person name="Shen S."/>
            <person name="Ding L."/>
            <person name="Yin D."/>
        </authorList>
    </citation>
    <scope>NUCLEOTIDE SEQUENCE</scope>
    <source>
        <strain evidence="6">CRE-3FA-0001</strain>
    </source>
</reference>
<proteinExistence type="predicted"/>
<protein>
    <recommendedName>
        <fullName evidence="4">Membrane-bound lytic murein transglycosylase A</fullName>
        <ecNumber evidence="4">4.2.2.n1</ecNumber>
    </recommendedName>
    <alternativeName>
        <fullName evidence="4">Murein hydrolase A</fullName>
    </alternativeName>
</protein>
<comment type="function">
    <text evidence="4">Murein-degrading enzyme. May play a role in recycling of muropeptides during cell elongation and/or cell division.</text>
</comment>
<dbReference type="PANTHER" id="PTHR30124:SF0">
    <property type="entry name" value="MEMBRANE-BOUND LYTIC MUREIN TRANSGLYCOSYLASE A"/>
    <property type="match status" value="1"/>
</dbReference>
<reference evidence="7" key="2">
    <citation type="submission" date="2023-07" db="EMBL/GenBank/DDBJ databases">
        <authorList>
            <person name="Yang W."/>
            <person name="Chen J."/>
            <person name="Ji P."/>
            <person name="Hu F."/>
        </authorList>
    </citation>
    <scope>NUCLEOTIDE SEQUENCE</scope>
    <source>
        <strain evidence="7">CRE-138-0111</strain>
    </source>
</reference>
<keyword evidence="9" id="KW-1185">Reference proteome</keyword>
<dbReference type="RefSeq" id="WP_048606311.1">
    <property type="nucleotide sequence ID" value="NZ_JARRYG010000023.1"/>
</dbReference>
<dbReference type="EC" id="4.2.2.n1" evidence="4"/>
<dbReference type="InterPro" id="IPR010611">
    <property type="entry name" value="3D_dom"/>
</dbReference>
<dbReference type="GO" id="GO:0004553">
    <property type="term" value="F:hydrolase activity, hydrolyzing O-glycosyl compounds"/>
    <property type="evidence" value="ECO:0007669"/>
    <property type="project" value="InterPro"/>
</dbReference>
<dbReference type="AlphaFoldDB" id="A0AA42FS38"/>
<name>A0AA42FS38_9GAMM</name>
<dbReference type="NCBIfam" id="NF008366">
    <property type="entry name" value="PRK11162.1"/>
    <property type="match status" value="1"/>
</dbReference>
<dbReference type="GO" id="GO:0071555">
    <property type="term" value="P:cell wall organization"/>
    <property type="evidence" value="ECO:0007669"/>
    <property type="project" value="UniProtKB-KW"/>
</dbReference>
<comment type="caution">
    <text evidence="6">The sequence shown here is derived from an EMBL/GenBank/DDBJ whole genome shotgun (WGS) entry which is preliminary data.</text>
</comment>
<dbReference type="GO" id="GO:0019867">
    <property type="term" value="C:outer membrane"/>
    <property type="evidence" value="ECO:0007669"/>
    <property type="project" value="InterPro"/>
</dbReference>
<dbReference type="Gene3D" id="2.40.40.10">
    <property type="entry name" value="RlpA-like domain"/>
    <property type="match status" value="1"/>
</dbReference>
<dbReference type="InterPro" id="IPR005300">
    <property type="entry name" value="MltA_B"/>
</dbReference>
<evidence type="ECO:0000313" key="8">
    <source>
        <dbReference type="Proteomes" id="UP001156701"/>
    </source>
</evidence>
<dbReference type="PIRSF" id="PIRSF019422">
    <property type="entry name" value="MltA"/>
    <property type="match status" value="1"/>
</dbReference>
<dbReference type="GO" id="GO:0009253">
    <property type="term" value="P:peptidoglycan catabolic process"/>
    <property type="evidence" value="ECO:0007669"/>
    <property type="project" value="TreeGrafter"/>
</dbReference>
<accession>A0AA42FS38</accession>
<reference evidence="7" key="3">
    <citation type="journal article" date="2024" name="Int. J. Antimicrob. Agents">
        <title>Identification of a novel Providencia species showing multi-drug-resistant in three patients with hospital-acquired infection.</title>
        <authorList>
            <person name="Yang W."/>
            <person name="Chen J."/>
            <person name="Yang F."/>
            <person name="Ji P."/>
            <person name="Shen S."/>
            <person name="Yin D."/>
            <person name="Hu F."/>
        </authorList>
    </citation>
    <scope>NUCLEOTIDE SEQUENCE</scope>
    <source>
        <strain evidence="7">CRE-138-0111</strain>
    </source>
</reference>
<evidence type="ECO:0000313" key="6">
    <source>
        <dbReference type="EMBL" id="MDG4698190.1"/>
    </source>
</evidence>
<evidence type="ECO:0000256" key="3">
    <source>
        <dbReference type="ARBA" id="ARBA00023316"/>
    </source>
</evidence>
<dbReference type="GO" id="GO:0009254">
    <property type="term" value="P:peptidoglycan turnover"/>
    <property type="evidence" value="ECO:0007669"/>
    <property type="project" value="UniProtKB-UniRule"/>
</dbReference>
<dbReference type="Proteomes" id="UP001156701">
    <property type="component" value="Unassembled WGS sequence"/>
</dbReference>
<organism evidence="6 8">
    <name type="scientific">Providencia huashanensis</name>
    <dbReference type="NCBI Taxonomy" id="3037798"/>
    <lineage>
        <taxon>Bacteria</taxon>
        <taxon>Pseudomonadati</taxon>
        <taxon>Pseudomonadota</taxon>
        <taxon>Gammaproteobacteria</taxon>
        <taxon>Enterobacterales</taxon>
        <taxon>Morganellaceae</taxon>
        <taxon>Providencia</taxon>
    </lineage>
</organism>
<dbReference type="Proteomes" id="UP001176478">
    <property type="component" value="Unassembled WGS sequence"/>
</dbReference>
<evidence type="ECO:0000259" key="5">
    <source>
        <dbReference type="SMART" id="SM00925"/>
    </source>
</evidence>
<dbReference type="Pfam" id="PF03562">
    <property type="entry name" value="MltA"/>
    <property type="match status" value="1"/>
</dbReference>
<sequence length="373" mass="41197">MNLGLTKIVNKRAVKNGLVISVFFSLLAGCQTHPTDKGQQYKDGRLVQDLQKVNQVNVQGRPINAPDFNQQVVEIKNASPRLFQNNSDTYHAIENWLMAGGEPAKLANFNLTAFQMEGADNYGNVQFTGYYTPVIEARRVPQGEFRYPLYGMPPKRKSRLPSRAAIYNGALSDNLILAYSNSVVDNFMMEVQGSGYVDFGDGSPLNFFGYAGKNGHAYKSIGKVLVDRGEVPLNQMSLQAIHDWTNNHSEQEVRQLLEENPSFVFFKPQSFVPVRGASAVPLIAKASVASDKTLIPPGTALLAEIPVLDGNGKFTGQYEMRMMVALDVGGAIKGHHFDIYHGTGHEAGKMAGFYNHYGRVWVLKKSQPLFGTM</sequence>
<dbReference type="GO" id="GO:0008933">
    <property type="term" value="F:peptidoglycan lytic transglycosylase activity"/>
    <property type="evidence" value="ECO:0007669"/>
    <property type="project" value="TreeGrafter"/>
</dbReference>
<gene>
    <name evidence="6" type="primary">mltA</name>
    <name evidence="6" type="ORF">P7V44_18335</name>
    <name evidence="7" type="ORF">Q5E86_10145</name>
</gene>
<comment type="catalytic activity">
    <reaction evidence="1 4">
        <text>Exolytic cleavage of the (1-&gt;4)-beta-glycosidic linkage between N-acetylmuramic acid (MurNAc) and N-acetylglucosamine (GlcNAc) residues in peptidoglycan, from either the reducing or the non-reducing ends of the peptidoglycan chains, with concomitant formation of a 1,6-anhydrobond in the MurNAc residue.</text>
        <dbReference type="EC" id="4.2.2.n1"/>
    </reaction>
</comment>
<evidence type="ECO:0000313" key="7">
    <source>
        <dbReference type="EMBL" id="MDO7856709.1"/>
    </source>
</evidence>
<evidence type="ECO:0000256" key="1">
    <source>
        <dbReference type="ARBA" id="ARBA00001420"/>
    </source>
</evidence>
<dbReference type="Gene3D" id="2.40.240.50">
    <property type="entry name" value="Barwin-like endoglucanases"/>
    <property type="match status" value="1"/>
</dbReference>
<evidence type="ECO:0000313" key="9">
    <source>
        <dbReference type="Proteomes" id="UP001176478"/>
    </source>
</evidence>
<keyword evidence="3 4" id="KW-0961">Cell wall biogenesis/degradation</keyword>
<feature type="domain" description="Lytic transglycosylase MltA" evidence="5">
    <location>
        <begin position="134"/>
        <end position="267"/>
    </location>
</feature>
<dbReference type="PROSITE" id="PS51257">
    <property type="entry name" value="PROKAR_LIPOPROTEIN"/>
    <property type="match status" value="1"/>
</dbReference>
<keyword evidence="2 4" id="KW-0456">Lyase</keyword>